<reference evidence="3" key="1">
    <citation type="submission" date="2016-10" db="EMBL/GenBank/DDBJ databases">
        <authorList>
            <person name="Varghese N."/>
            <person name="Submissions S."/>
        </authorList>
    </citation>
    <scope>NUCLEOTIDE SEQUENCE [LARGE SCALE GENOMIC DNA]</scope>
    <source>
        <strain evidence="3">DSM 46838</strain>
    </source>
</reference>
<organism evidence="2 3">
    <name type="scientific">Blastococcus tunisiensis</name>
    <dbReference type="NCBI Taxonomy" id="1798228"/>
    <lineage>
        <taxon>Bacteria</taxon>
        <taxon>Bacillati</taxon>
        <taxon>Actinomycetota</taxon>
        <taxon>Actinomycetes</taxon>
        <taxon>Geodermatophilales</taxon>
        <taxon>Geodermatophilaceae</taxon>
        <taxon>Blastococcus</taxon>
    </lineage>
</organism>
<feature type="transmembrane region" description="Helical" evidence="1">
    <location>
        <begin position="79"/>
        <end position="98"/>
    </location>
</feature>
<evidence type="ECO:0000313" key="2">
    <source>
        <dbReference type="EMBL" id="SFE54086.1"/>
    </source>
</evidence>
<evidence type="ECO:0000256" key="1">
    <source>
        <dbReference type="SAM" id="Phobius"/>
    </source>
</evidence>
<dbReference type="Proteomes" id="UP000198589">
    <property type="component" value="Unassembled WGS sequence"/>
</dbReference>
<keyword evidence="1" id="KW-1133">Transmembrane helix</keyword>
<gene>
    <name evidence="2" type="ORF">SAMN05216574_104127</name>
</gene>
<keyword evidence="1" id="KW-0812">Transmembrane</keyword>
<dbReference type="EMBL" id="FOND01000004">
    <property type="protein sequence ID" value="SFE54086.1"/>
    <property type="molecule type" value="Genomic_DNA"/>
</dbReference>
<dbReference type="OrthoDB" id="4967011at2"/>
<keyword evidence="3" id="KW-1185">Reference proteome</keyword>
<proteinExistence type="predicted"/>
<dbReference type="STRING" id="1798228.SAMN05216574_104127"/>
<keyword evidence="1" id="KW-0472">Membrane</keyword>
<sequence>MTMTATVDAADGIPAAAGVRVGPGRVAAVLALASAAVHLLLVDASSLGSLVMVAMAAACLPCAWHLWRSPTPSVWGTTAAIDTAMLLLHAQMLAGVSGHTGHGGAPAGSLMWLGLGLVGAQLAVAGAAVLRR</sequence>
<dbReference type="AlphaFoldDB" id="A0A1I2BDC6"/>
<name>A0A1I2BDC6_9ACTN</name>
<feature type="transmembrane region" description="Helical" evidence="1">
    <location>
        <begin position="24"/>
        <end position="41"/>
    </location>
</feature>
<feature type="transmembrane region" description="Helical" evidence="1">
    <location>
        <begin position="110"/>
        <end position="130"/>
    </location>
</feature>
<feature type="transmembrane region" description="Helical" evidence="1">
    <location>
        <begin position="47"/>
        <end position="67"/>
    </location>
</feature>
<evidence type="ECO:0000313" key="3">
    <source>
        <dbReference type="Proteomes" id="UP000198589"/>
    </source>
</evidence>
<accession>A0A1I2BDC6</accession>
<protein>
    <submittedName>
        <fullName evidence="2">Uncharacterized protein</fullName>
    </submittedName>
</protein>
<dbReference type="RefSeq" id="WP_092196028.1">
    <property type="nucleotide sequence ID" value="NZ_FOND01000004.1"/>
</dbReference>